<sequence length="213" mass="23827">MDVFEALYTTRAMRRVKPDPVPEEVQRSLLDAAVRAPSGGNAQNWRFLLVDSPEIKAKLGPLYRDGLQQLWDGHYKDLRDSSDPQARKVRASAQHLADHFESYPLMLFAFAKDDPTGGSIFPAVWSAQLAARAHGVGSALTSILSIFYPKQTLGVLGVPSGQGWRLACTVTFGYPLGRWDVAPRRPAHEVSYRNRWDEPVGFEIDQPLWRPSP</sequence>
<dbReference type="GO" id="GO:0016491">
    <property type="term" value="F:oxidoreductase activity"/>
    <property type="evidence" value="ECO:0007669"/>
    <property type="project" value="UniProtKB-KW"/>
</dbReference>
<dbReference type="RefSeq" id="WP_181615514.1">
    <property type="nucleotide sequence ID" value="NZ_BAABAM010000008.1"/>
</dbReference>
<dbReference type="Pfam" id="PF00881">
    <property type="entry name" value="Nitroreductase"/>
    <property type="match status" value="1"/>
</dbReference>
<keyword evidence="2" id="KW-0560">Oxidoreductase</keyword>
<comment type="similarity">
    <text evidence="1">Belongs to the nitroreductase family.</text>
</comment>
<comment type="caution">
    <text evidence="4">The sequence shown here is derived from an EMBL/GenBank/DDBJ whole genome shotgun (WGS) entry which is preliminary data.</text>
</comment>
<keyword evidence="5" id="KW-1185">Reference proteome</keyword>
<dbReference type="EMBL" id="JACDUR010000009">
    <property type="protein sequence ID" value="MBA2896818.1"/>
    <property type="molecule type" value="Genomic_DNA"/>
</dbReference>
<evidence type="ECO:0000313" key="5">
    <source>
        <dbReference type="Proteomes" id="UP000530928"/>
    </source>
</evidence>
<dbReference type="AlphaFoldDB" id="A0A7W0CT28"/>
<dbReference type="SUPFAM" id="SSF55469">
    <property type="entry name" value="FMN-dependent nitroreductase-like"/>
    <property type="match status" value="1"/>
</dbReference>
<dbReference type="InterPro" id="IPR029479">
    <property type="entry name" value="Nitroreductase"/>
</dbReference>
<protein>
    <submittedName>
        <fullName evidence="4">Nitroreductase</fullName>
    </submittedName>
</protein>
<dbReference type="Gene3D" id="3.40.109.10">
    <property type="entry name" value="NADH Oxidase"/>
    <property type="match status" value="1"/>
</dbReference>
<evidence type="ECO:0000313" key="4">
    <source>
        <dbReference type="EMBL" id="MBA2896818.1"/>
    </source>
</evidence>
<evidence type="ECO:0000256" key="2">
    <source>
        <dbReference type="ARBA" id="ARBA00023002"/>
    </source>
</evidence>
<dbReference type="CDD" id="cd02062">
    <property type="entry name" value="Nitro_FMN_reductase"/>
    <property type="match status" value="1"/>
</dbReference>
<proteinExistence type="inferred from homology"/>
<gene>
    <name evidence="4" type="ORF">HNR30_008209</name>
</gene>
<reference evidence="4 5" key="1">
    <citation type="submission" date="2020-07" db="EMBL/GenBank/DDBJ databases">
        <title>Genomic Encyclopedia of Type Strains, Phase IV (KMG-IV): sequencing the most valuable type-strain genomes for metagenomic binning, comparative biology and taxonomic classification.</title>
        <authorList>
            <person name="Goeker M."/>
        </authorList>
    </citation>
    <scope>NUCLEOTIDE SEQUENCE [LARGE SCALE GENOMIC DNA]</scope>
    <source>
        <strain evidence="4 5">DSM 45533</strain>
    </source>
</reference>
<feature type="domain" description="Nitroreductase" evidence="3">
    <location>
        <begin position="10"/>
        <end position="174"/>
    </location>
</feature>
<dbReference type="PANTHER" id="PTHR43673:SF10">
    <property type="entry name" value="NADH DEHYDROGENASE_NAD(P)H NITROREDUCTASE XCC3605-RELATED"/>
    <property type="match status" value="1"/>
</dbReference>
<name>A0A7W0CT28_9ACTN</name>
<dbReference type="Proteomes" id="UP000530928">
    <property type="component" value="Unassembled WGS sequence"/>
</dbReference>
<evidence type="ECO:0000259" key="3">
    <source>
        <dbReference type="Pfam" id="PF00881"/>
    </source>
</evidence>
<evidence type="ECO:0000256" key="1">
    <source>
        <dbReference type="ARBA" id="ARBA00007118"/>
    </source>
</evidence>
<organism evidence="4 5">
    <name type="scientific">Nonomuraea soli</name>
    <dbReference type="NCBI Taxonomy" id="1032476"/>
    <lineage>
        <taxon>Bacteria</taxon>
        <taxon>Bacillati</taxon>
        <taxon>Actinomycetota</taxon>
        <taxon>Actinomycetes</taxon>
        <taxon>Streptosporangiales</taxon>
        <taxon>Streptosporangiaceae</taxon>
        <taxon>Nonomuraea</taxon>
    </lineage>
</organism>
<dbReference type="PANTHER" id="PTHR43673">
    <property type="entry name" value="NAD(P)H NITROREDUCTASE YDGI-RELATED"/>
    <property type="match status" value="1"/>
</dbReference>
<dbReference type="InterPro" id="IPR000415">
    <property type="entry name" value="Nitroreductase-like"/>
</dbReference>
<accession>A0A7W0CT28</accession>